<evidence type="ECO:0000256" key="1">
    <source>
        <dbReference type="ARBA" id="ARBA00022723"/>
    </source>
</evidence>
<dbReference type="RefSeq" id="WP_046152275.1">
    <property type="nucleotide sequence ID" value="NZ_CADFGU010000005.1"/>
</dbReference>
<evidence type="ECO:0000313" key="4">
    <source>
        <dbReference type="Proteomes" id="UP000033618"/>
    </source>
</evidence>
<accession>A0A0F5K3K3</accession>
<name>A0A0F5K3K3_9BURK</name>
<dbReference type="InterPro" id="IPR004360">
    <property type="entry name" value="Glyas_Fos-R_dOase_dom"/>
</dbReference>
<dbReference type="InterPro" id="IPR051785">
    <property type="entry name" value="MMCE/EMCE_epimerase"/>
</dbReference>
<evidence type="ECO:0000259" key="2">
    <source>
        <dbReference type="PROSITE" id="PS51819"/>
    </source>
</evidence>
<feature type="domain" description="VOC" evidence="2">
    <location>
        <begin position="11"/>
        <end position="149"/>
    </location>
</feature>
<dbReference type="PATRIC" id="fig|28092.6.peg.1126"/>
<organism evidence="3 4">
    <name type="scientific">Robbsia andropogonis</name>
    <dbReference type="NCBI Taxonomy" id="28092"/>
    <lineage>
        <taxon>Bacteria</taxon>
        <taxon>Pseudomonadati</taxon>
        <taxon>Pseudomonadota</taxon>
        <taxon>Betaproteobacteria</taxon>
        <taxon>Burkholderiales</taxon>
        <taxon>Burkholderiaceae</taxon>
        <taxon>Robbsia</taxon>
    </lineage>
</organism>
<dbReference type="SUPFAM" id="SSF54593">
    <property type="entry name" value="Glyoxalase/Bleomycin resistance protein/Dihydroxybiphenyl dioxygenase"/>
    <property type="match status" value="1"/>
</dbReference>
<sequence length="151" mass="16458">MSTTQKTTVLRTVHTGLTVSSLDDAIAFWCGALDFEFTARKTLGAGPSIENVVGVPGADIEIAIVTAPDGYQIELLEYRGPVDRKIHQPRSCDVGSAHLTFAVSDLDETLRRVEDAGWMRLGAPQTMPNGMRVVYVRGPEGHTVEFMKLPD</sequence>
<dbReference type="PANTHER" id="PTHR43048">
    <property type="entry name" value="METHYLMALONYL-COA EPIMERASE"/>
    <property type="match status" value="1"/>
</dbReference>
<dbReference type="Gene3D" id="3.10.180.10">
    <property type="entry name" value="2,3-Dihydroxybiphenyl 1,2-Dioxygenase, domain 1"/>
    <property type="match status" value="1"/>
</dbReference>
<dbReference type="InterPro" id="IPR029068">
    <property type="entry name" value="Glyas_Bleomycin-R_OHBP_Dase"/>
</dbReference>
<proteinExistence type="predicted"/>
<comment type="caution">
    <text evidence="3">The sequence shown here is derived from an EMBL/GenBank/DDBJ whole genome shotgun (WGS) entry which is preliminary data.</text>
</comment>
<evidence type="ECO:0000313" key="3">
    <source>
        <dbReference type="EMBL" id="KKB64701.1"/>
    </source>
</evidence>
<dbReference type="GO" id="GO:0046491">
    <property type="term" value="P:L-methylmalonyl-CoA metabolic process"/>
    <property type="evidence" value="ECO:0007669"/>
    <property type="project" value="TreeGrafter"/>
</dbReference>
<gene>
    <name evidence="3" type="ORF">WM40_04740</name>
</gene>
<dbReference type="GO" id="GO:0004493">
    <property type="term" value="F:methylmalonyl-CoA epimerase activity"/>
    <property type="evidence" value="ECO:0007669"/>
    <property type="project" value="TreeGrafter"/>
</dbReference>
<reference evidence="3 4" key="1">
    <citation type="submission" date="2015-03" db="EMBL/GenBank/DDBJ databases">
        <title>Draft Genome Sequence of Burkholderia andropogonis type strain ICMP2807, isolated from Sorghum bicolor.</title>
        <authorList>
            <person name="Lopes-Santos L."/>
            <person name="Castro D.B."/>
            <person name="Ottoboni L.M."/>
            <person name="Park D."/>
            <person name="Weirc B.S."/>
            <person name="Destefano S.A."/>
        </authorList>
    </citation>
    <scope>NUCLEOTIDE SEQUENCE [LARGE SCALE GENOMIC DNA]</scope>
    <source>
        <strain evidence="3 4">ICMP2807</strain>
    </source>
</reference>
<dbReference type="PROSITE" id="PS51819">
    <property type="entry name" value="VOC"/>
    <property type="match status" value="1"/>
</dbReference>
<protein>
    <recommendedName>
        <fullName evidence="2">VOC domain-containing protein</fullName>
    </recommendedName>
</protein>
<keyword evidence="1" id="KW-0479">Metal-binding</keyword>
<dbReference type="STRING" id="28092.WM40_04740"/>
<dbReference type="Pfam" id="PF00903">
    <property type="entry name" value="Glyoxalase"/>
    <property type="match status" value="1"/>
</dbReference>
<dbReference type="Proteomes" id="UP000033618">
    <property type="component" value="Unassembled WGS sequence"/>
</dbReference>
<dbReference type="PANTHER" id="PTHR43048:SF3">
    <property type="entry name" value="METHYLMALONYL-COA EPIMERASE, MITOCHONDRIAL"/>
    <property type="match status" value="1"/>
</dbReference>
<keyword evidence="4" id="KW-1185">Reference proteome</keyword>
<dbReference type="InterPro" id="IPR037523">
    <property type="entry name" value="VOC_core"/>
</dbReference>
<dbReference type="OrthoDB" id="2613830at2"/>
<dbReference type="EMBL" id="LAQU01000003">
    <property type="protein sequence ID" value="KKB64701.1"/>
    <property type="molecule type" value="Genomic_DNA"/>
</dbReference>
<dbReference type="GO" id="GO:0046872">
    <property type="term" value="F:metal ion binding"/>
    <property type="evidence" value="ECO:0007669"/>
    <property type="project" value="UniProtKB-KW"/>
</dbReference>
<dbReference type="AlphaFoldDB" id="A0A0F5K3K3"/>